<keyword evidence="2" id="KW-0378">Hydrolase</keyword>
<dbReference type="Gene3D" id="3.30.1380.10">
    <property type="match status" value="1"/>
</dbReference>
<dbReference type="InterPro" id="IPR058193">
    <property type="entry name" value="VanY/YodJ_core_dom"/>
</dbReference>
<name>A0A1I6Q1I2_9BACL</name>
<dbReference type="EMBL" id="FPAA01000002">
    <property type="protein sequence ID" value="SFS46316.1"/>
    <property type="molecule type" value="Genomic_DNA"/>
</dbReference>
<dbReference type="CDD" id="cd14852">
    <property type="entry name" value="LD-carboxypeptidase"/>
    <property type="match status" value="1"/>
</dbReference>
<evidence type="ECO:0000259" key="1">
    <source>
        <dbReference type="Pfam" id="PF02557"/>
    </source>
</evidence>
<evidence type="ECO:0000313" key="2">
    <source>
        <dbReference type="EMBL" id="SFS46316.1"/>
    </source>
</evidence>
<keyword evidence="2" id="KW-0121">Carboxypeptidase</keyword>
<dbReference type="SUPFAM" id="SSF55166">
    <property type="entry name" value="Hedgehog/DD-peptidase"/>
    <property type="match status" value="1"/>
</dbReference>
<dbReference type="GO" id="GO:0004180">
    <property type="term" value="F:carboxypeptidase activity"/>
    <property type="evidence" value="ECO:0007669"/>
    <property type="project" value="UniProtKB-KW"/>
</dbReference>
<reference evidence="3" key="1">
    <citation type="submission" date="2016-10" db="EMBL/GenBank/DDBJ databases">
        <authorList>
            <person name="Varghese N."/>
            <person name="Submissions S."/>
        </authorList>
    </citation>
    <scope>NUCLEOTIDE SEQUENCE [LARGE SCALE GENOMIC DNA]</scope>
    <source>
        <strain evidence="3">DSM 45789</strain>
    </source>
</reference>
<gene>
    <name evidence="2" type="ORF">SAMN05444972_102275</name>
</gene>
<dbReference type="PANTHER" id="PTHR34385">
    <property type="entry name" value="D-ALANYL-D-ALANINE CARBOXYPEPTIDASE"/>
    <property type="match status" value="1"/>
</dbReference>
<dbReference type="OrthoDB" id="9792074at2"/>
<evidence type="ECO:0000313" key="3">
    <source>
        <dbReference type="Proteomes" id="UP000198660"/>
    </source>
</evidence>
<dbReference type="Pfam" id="PF02557">
    <property type="entry name" value="VanY"/>
    <property type="match status" value="1"/>
</dbReference>
<dbReference type="PANTHER" id="PTHR34385:SF1">
    <property type="entry name" value="PEPTIDOGLYCAN L-ALANYL-D-GLUTAMATE ENDOPEPTIDASE CWLK"/>
    <property type="match status" value="1"/>
</dbReference>
<dbReference type="InterPro" id="IPR052179">
    <property type="entry name" value="DD-CPase-like"/>
</dbReference>
<keyword evidence="2" id="KW-0645">Protease</keyword>
<dbReference type="RefSeq" id="WP_091834238.1">
    <property type="nucleotide sequence ID" value="NZ_FPAA01000002.1"/>
</dbReference>
<proteinExistence type="predicted"/>
<dbReference type="InterPro" id="IPR009045">
    <property type="entry name" value="Zn_M74/Hedgehog-like"/>
</dbReference>
<feature type="domain" description="D-alanyl-D-alanine carboxypeptidase-like core" evidence="1">
    <location>
        <begin position="43"/>
        <end position="171"/>
    </location>
</feature>
<protein>
    <submittedName>
        <fullName evidence="2">D-alanyl-D-alanine carboxypeptidase</fullName>
    </submittedName>
</protein>
<dbReference type="Proteomes" id="UP000198660">
    <property type="component" value="Unassembled WGS sequence"/>
</dbReference>
<sequence length="193" mass="22036">MNRDWHAITVLVNKDHPLPTNFIPNGLILPQVIFTREEYHPRQQLRGEAAIALEKLFTHAAVMGVHLIAASGYRSFETQTKIFAHHVEQLGMKEANRESARPGESEHQTGLAMDVTASSVDCKLVQEFGSTREGEWLAKHAHKSGFILRYPKGKEMVTGYIYEPWHLRYLGENLASQVKHLGLTYEEYLDRNK</sequence>
<organism evidence="2 3">
    <name type="scientific">Marininema halotolerans</name>
    <dbReference type="NCBI Taxonomy" id="1155944"/>
    <lineage>
        <taxon>Bacteria</taxon>
        <taxon>Bacillati</taxon>
        <taxon>Bacillota</taxon>
        <taxon>Bacilli</taxon>
        <taxon>Bacillales</taxon>
        <taxon>Thermoactinomycetaceae</taxon>
        <taxon>Marininema</taxon>
    </lineage>
</organism>
<dbReference type="GO" id="GO:0006508">
    <property type="term" value="P:proteolysis"/>
    <property type="evidence" value="ECO:0007669"/>
    <property type="project" value="InterPro"/>
</dbReference>
<accession>A0A1I6Q1I2</accession>
<dbReference type="AlphaFoldDB" id="A0A1I6Q1I2"/>
<keyword evidence="3" id="KW-1185">Reference proteome</keyword>
<dbReference type="InterPro" id="IPR003709">
    <property type="entry name" value="VanY-like_core_dom"/>
</dbReference>